<evidence type="ECO:0000256" key="2">
    <source>
        <dbReference type="SAM" id="Phobius"/>
    </source>
</evidence>
<keyword evidence="3" id="KW-1185">Reference proteome</keyword>
<sequence>MLYDIFRFVIDTVGDILGSALLLRAYMQWVRLSPRNPLSGFVFTITNWLVLPLRRVLPGVGGIDWASVVGALLVALVVNLLLVLPFGTPAIGGLIVASLFACLKWATYLVFGLVLVHVILSWVNPHAPMAPAVDMLVAPMLAPIRRVLPTFGGIDFSPLVLILIVQVAQMVIARVMAMTLGLF</sequence>
<evidence type="ECO:0000256" key="1">
    <source>
        <dbReference type="ARBA" id="ARBA00010894"/>
    </source>
</evidence>
<feature type="transmembrane region" description="Helical" evidence="2">
    <location>
        <begin position="156"/>
        <end position="177"/>
    </location>
</feature>
<protein>
    <submittedName>
        <fullName evidence="4">YggT family protein</fullName>
    </submittedName>
</protein>
<dbReference type="OrthoDB" id="9806665at2"/>
<evidence type="ECO:0000313" key="4">
    <source>
        <dbReference type="RefSeq" id="WP_028310621.1"/>
    </source>
</evidence>
<evidence type="ECO:0000313" key="3">
    <source>
        <dbReference type="Proteomes" id="UP000675920"/>
    </source>
</evidence>
<dbReference type="Pfam" id="PF02325">
    <property type="entry name" value="CCB3_YggT"/>
    <property type="match status" value="2"/>
</dbReference>
<organism evidence="3 4">
    <name type="scientific">Derxia gummosa DSM 723</name>
    <dbReference type="NCBI Taxonomy" id="1121388"/>
    <lineage>
        <taxon>Bacteria</taxon>
        <taxon>Pseudomonadati</taxon>
        <taxon>Pseudomonadota</taxon>
        <taxon>Betaproteobacteria</taxon>
        <taxon>Burkholderiales</taxon>
        <taxon>Alcaligenaceae</taxon>
        <taxon>Derxia</taxon>
    </lineage>
</organism>
<dbReference type="PANTHER" id="PTHR33219:SF14">
    <property type="entry name" value="PROTEIN COFACTOR ASSEMBLY OF COMPLEX C SUBUNIT B CCB3, CHLOROPLASTIC-RELATED"/>
    <property type="match status" value="1"/>
</dbReference>
<feature type="transmembrane region" description="Helical" evidence="2">
    <location>
        <begin position="63"/>
        <end position="84"/>
    </location>
</feature>
<feature type="transmembrane region" description="Helical" evidence="2">
    <location>
        <begin position="91"/>
        <end position="120"/>
    </location>
</feature>
<reference evidence="4" key="1">
    <citation type="submission" date="2025-08" db="UniProtKB">
        <authorList>
            <consortium name="RefSeq"/>
        </authorList>
    </citation>
    <scope>IDENTIFICATION</scope>
</reference>
<keyword evidence="2" id="KW-0472">Membrane</keyword>
<feature type="transmembrane region" description="Helical" evidence="2">
    <location>
        <begin position="6"/>
        <end position="26"/>
    </location>
</feature>
<keyword evidence="2" id="KW-0812">Transmembrane</keyword>
<accession>A0A8B6X2U1</accession>
<dbReference type="Proteomes" id="UP000675920">
    <property type="component" value="Unplaced"/>
</dbReference>
<dbReference type="AlphaFoldDB" id="A0A8B6X2U1"/>
<dbReference type="GO" id="GO:0016020">
    <property type="term" value="C:membrane"/>
    <property type="evidence" value="ECO:0007669"/>
    <property type="project" value="InterPro"/>
</dbReference>
<keyword evidence="2" id="KW-1133">Transmembrane helix</keyword>
<name>A0A8B6X2U1_9BURK</name>
<proteinExistence type="inferred from homology"/>
<dbReference type="PANTHER" id="PTHR33219">
    <property type="entry name" value="YLMG HOMOLOG PROTEIN 2, CHLOROPLASTIC"/>
    <property type="match status" value="1"/>
</dbReference>
<dbReference type="RefSeq" id="WP_028310621.1">
    <property type="nucleotide sequence ID" value="NZ_AXWS01000007.1"/>
</dbReference>
<comment type="similarity">
    <text evidence="1">Belongs to the YggT family.</text>
</comment>
<dbReference type="InterPro" id="IPR003425">
    <property type="entry name" value="CCB3/YggT"/>
</dbReference>